<name>E3BFU4_9VIBR</name>
<dbReference type="SUPFAM" id="SSF100950">
    <property type="entry name" value="NagB/RpiA/CoA transferase-like"/>
    <property type="match status" value="1"/>
</dbReference>
<keyword evidence="6" id="KW-0436">Ligase</keyword>
<dbReference type="NCBIfam" id="TIGR02727">
    <property type="entry name" value="MTHFS_bact"/>
    <property type="match status" value="1"/>
</dbReference>
<dbReference type="RefSeq" id="WP_009599796.1">
    <property type="nucleotide sequence ID" value="NZ_AEIU01000023.1"/>
</dbReference>
<protein>
    <recommendedName>
        <fullName evidence="5">5-formyltetrahydrofolate cyclo-ligase</fullName>
        <ecNumber evidence="5">6.3.3.2</ecNumber>
    </recommendedName>
</protein>
<dbReference type="GO" id="GO:0035999">
    <property type="term" value="P:tetrahydrofolate interconversion"/>
    <property type="evidence" value="ECO:0007669"/>
    <property type="project" value="TreeGrafter"/>
</dbReference>
<keyword evidence="2 4" id="KW-0547">Nucleotide-binding</keyword>
<dbReference type="GO" id="GO:0005524">
    <property type="term" value="F:ATP binding"/>
    <property type="evidence" value="ECO:0007669"/>
    <property type="project" value="UniProtKB-KW"/>
</dbReference>
<dbReference type="Proteomes" id="UP000002943">
    <property type="component" value="Unassembled WGS sequence"/>
</dbReference>
<dbReference type="InterPro" id="IPR037171">
    <property type="entry name" value="NagB/RpiA_transferase-like"/>
</dbReference>
<evidence type="ECO:0000256" key="2">
    <source>
        <dbReference type="ARBA" id="ARBA00022741"/>
    </source>
</evidence>
<organism evidence="6 7">
    <name type="scientific">Vibrio caribbeanicus ATCC BAA-2122</name>
    <dbReference type="NCBI Taxonomy" id="796620"/>
    <lineage>
        <taxon>Bacteria</taxon>
        <taxon>Pseudomonadati</taxon>
        <taxon>Pseudomonadota</taxon>
        <taxon>Gammaproteobacteria</taxon>
        <taxon>Vibrionales</taxon>
        <taxon>Vibrionaceae</taxon>
        <taxon>Vibrio</taxon>
    </lineage>
</organism>
<dbReference type="PANTHER" id="PTHR23407">
    <property type="entry name" value="ATPASE INHIBITOR/5-FORMYLTETRAHYDROFOLATE CYCLO-LIGASE"/>
    <property type="match status" value="1"/>
</dbReference>
<dbReference type="GO" id="GO:0009396">
    <property type="term" value="P:folic acid-containing compound biosynthetic process"/>
    <property type="evidence" value="ECO:0007669"/>
    <property type="project" value="TreeGrafter"/>
</dbReference>
<dbReference type="PANTHER" id="PTHR23407:SF1">
    <property type="entry name" value="5-FORMYLTETRAHYDROFOLATE CYCLO-LIGASE"/>
    <property type="match status" value="1"/>
</dbReference>
<dbReference type="Gene3D" id="3.40.50.10420">
    <property type="entry name" value="NagB/RpiA/CoA transferase-like"/>
    <property type="match status" value="1"/>
</dbReference>
<feature type="binding site" evidence="4">
    <location>
        <position position="56"/>
    </location>
    <ligand>
        <name>substrate</name>
    </ligand>
</feature>
<gene>
    <name evidence="6" type="ORF">VIBC2010_00655</name>
</gene>
<comment type="cofactor">
    <cofactor evidence="5">
        <name>Mg(2+)</name>
        <dbReference type="ChEBI" id="CHEBI:18420"/>
    </cofactor>
</comment>
<evidence type="ECO:0000256" key="3">
    <source>
        <dbReference type="ARBA" id="ARBA00022840"/>
    </source>
</evidence>
<dbReference type="EMBL" id="AEIU01000023">
    <property type="protein sequence ID" value="EFP98101.1"/>
    <property type="molecule type" value="Genomic_DNA"/>
</dbReference>
<dbReference type="STRING" id="796620.VIBC2010_00655"/>
<sequence length="194" mass="22312">MAQSRQEFRNVIRQKRNLLLPNEQKKAELALCEQFFSLPEVLDAKHIAIYLSNDGEINTTAIISELWAREINVYLPVLHPFSSGHLLFLHYLPNTPMQENTYGIPEPVLDKRLITPLTQLDMVCTPLVAFDRMGNRLGMGGGYYDRALAPWFEKKANPKPIGLAHSCQYVDKLPTEKWDVPLPKIITPDRIWSW</sequence>
<keyword evidence="7" id="KW-1185">Reference proteome</keyword>
<feature type="binding site" evidence="4">
    <location>
        <begin position="136"/>
        <end position="144"/>
    </location>
    <ligand>
        <name>ATP</name>
        <dbReference type="ChEBI" id="CHEBI:30616"/>
    </ligand>
</feature>
<dbReference type="OrthoDB" id="9801938at2"/>
<dbReference type="GO" id="GO:0046872">
    <property type="term" value="F:metal ion binding"/>
    <property type="evidence" value="ECO:0007669"/>
    <property type="project" value="UniProtKB-KW"/>
</dbReference>
<dbReference type="eggNOG" id="COG0212">
    <property type="taxonomic scope" value="Bacteria"/>
</dbReference>
<keyword evidence="5" id="KW-0460">Magnesium</keyword>
<evidence type="ECO:0000313" key="7">
    <source>
        <dbReference type="Proteomes" id="UP000002943"/>
    </source>
</evidence>
<comment type="similarity">
    <text evidence="1 5">Belongs to the 5-formyltetrahydrofolate cyclo-ligase family.</text>
</comment>
<dbReference type="InterPro" id="IPR024185">
    <property type="entry name" value="FTHF_cligase-like_sf"/>
</dbReference>
<keyword evidence="3 4" id="KW-0067">ATP-binding</keyword>
<feature type="binding site" evidence="4">
    <location>
        <position position="51"/>
    </location>
    <ligand>
        <name>substrate</name>
    </ligand>
</feature>
<dbReference type="InterPro" id="IPR002698">
    <property type="entry name" value="FTHF_cligase"/>
</dbReference>
<dbReference type="EC" id="6.3.3.2" evidence="5"/>
<dbReference type="AlphaFoldDB" id="E3BFU4"/>
<evidence type="ECO:0000256" key="1">
    <source>
        <dbReference type="ARBA" id="ARBA00010638"/>
    </source>
</evidence>
<dbReference type="Pfam" id="PF01812">
    <property type="entry name" value="5-FTHF_cyc-lig"/>
    <property type="match status" value="1"/>
</dbReference>
<comment type="catalytic activity">
    <reaction evidence="5">
        <text>(6S)-5-formyl-5,6,7,8-tetrahydrofolate + ATP = (6R)-5,10-methenyltetrahydrofolate + ADP + phosphate</text>
        <dbReference type="Rhea" id="RHEA:10488"/>
        <dbReference type="ChEBI" id="CHEBI:30616"/>
        <dbReference type="ChEBI" id="CHEBI:43474"/>
        <dbReference type="ChEBI" id="CHEBI:57455"/>
        <dbReference type="ChEBI" id="CHEBI:57457"/>
        <dbReference type="ChEBI" id="CHEBI:456216"/>
        <dbReference type="EC" id="6.3.3.2"/>
    </reaction>
</comment>
<evidence type="ECO:0000256" key="5">
    <source>
        <dbReference type="RuleBase" id="RU361279"/>
    </source>
</evidence>
<comment type="caution">
    <text evidence="6">The sequence shown here is derived from an EMBL/GenBank/DDBJ whole genome shotgun (WGS) entry which is preliminary data.</text>
</comment>
<proteinExistence type="inferred from homology"/>
<accession>E3BFU4</accession>
<dbReference type="PIRSF" id="PIRSF006806">
    <property type="entry name" value="FTHF_cligase"/>
    <property type="match status" value="1"/>
</dbReference>
<evidence type="ECO:0000256" key="4">
    <source>
        <dbReference type="PIRSR" id="PIRSR006806-1"/>
    </source>
</evidence>
<dbReference type="GO" id="GO:0030272">
    <property type="term" value="F:5-formyltetrahydrofolate cyclo-ligase activity"/>
    <property type="evidence" value="ECO:0007669"/>
    <property type="project" value="UniProtKB-EC"/>
</dbReference>
<evidence type="ECO:0000313" key="6">
    <source>
        <dbReference type="EMBL" id="EFP98101.1"/>
    </source>
</evidence>
<reference evidence="6 7" key="1">
    <citation type="journal article" date="2012" name="Int. J. Syst. Evol. Microbiol.">
        <title>Vibrio caribbeanicus sp. nov., isolated from the marine sponge Scleritoderma cyanea.</title>
        <authorList>
            <person name="Hoffmann M."/>
            <person name="Monday S.R."/>
            <person name="Allard M.W."/>
            <person name="Strain E.A."/>
            <person name="Whittaker P."/>
            <person name="Naum M."/>
            <person name="McCarthy P.J."/>
            <person name="Lopez J.V."/>
            <person name="Fischer M."/>
            <person name="Brown E.W."/>
        </authorList>
    </citation>
    <scope>NUCLEOTIDE SEQUENCE [LARGE SCALE GENOMIC DNA]</scope>
    <source>
        <strain evidence="6 7">ATCC BAA-2122</strain>
    </source>
</reference>
<feature type="binding site" evidence="4">
    <location>
        <begin position="5"/>
        <end position="9"/>
    </location>
    <ligand>
        <name>ATP</name>
        <dbReference type="ChEBI" id="CHEBI:30616"/>
    </ligand>
</feature>
<keyword evidence="5" id="KW-0479">Metal-binding</keyword>